<evidence type="ECO:0000259" key="1">
    <source>
        <dbReference type="Pfam" id="PF11695"/>
    </source>
</evidence>
<name>A0A8J3N1M1_9CHLR</name>
<proteinExistence type="predicted"/>
<dbReference type="InterPro" id="IPR021708">
    <property type="entry name" value="DUF3291"/>
</dbReference>
<organism evidence="2 3">
    <name type="scientific">Reticulibacter mediterranei</name>
    <dbReference type="NCBI Taxonomy" id="2778369"/>
    <lineage>
        <taxon>Bacteria</taxon>
        <taxon>Bacillati</taxon>
        <taxon>Chloroflexota</taxon>
        <taxon>Ktedonobacteria</taxon>
        <taxon>Ktedonobacterales</taxon>
        <taxon>Reticulibacteraceae</taxon>
        <taxon>Reticulibacter</taxon>
    </lineage>
</organism>
<evidence type="ECO:0000313" key="3">
    <source>
        <dbReference type="Proteomes" id="UP000597444"/>
    </source>
</evidence>
<protein>
    <recommendedName>
        <fullName evidence="1">DUF3291 domain-containing protein</fullName>
    </recommendedName>
</protein>
<sequence length="164" mass="18995">MSHLAQINIGRMLAPLSDPQMAGFVEKLDEVNALADNSKGFIWRLQTGEGNATDIQAYDDEMILVNMSVWTSLEDLSQYVYAMESEHRHVMKQRRKWFERFDGPFMVLWWIPEGHIPTVEEAKERLEYLRTHGESEYAFSFKKPFPAPDAQDESLPKILDECPA</sequence>
<dbReference type="SUPFAM" id="SSF54909">
    <property type="entry name" value="Dimeric alpha+beta barrel"/>
    <property type="match status" value="1"/>
</dbReference>
<gene>
    <name evidence="2" type="ORF">KSF_043600</name>
</gene>
<dbReference type="InterPro" id="IPR011008">
    <property type="entry name" value="Dimeric_a/b-barrel"/>
</dbReference>
<keyword evidence="3" id="KW-1185">Reference proteome</keyword>
<dbReference type="EMBL" id="BNJK01000001">
    <property type="protein sequence ID" value="GHO94312.1"/>
    <property type="molecule type" value="Genomic_DNA"/>
</dbReference>
<reference evidence="2" key="1">
    <citation type="submission" date="2020-10" db="EMBL/GenBank/DDBJ databases">
        <title>Taxonomic study of unclassified bacteria belonging to the class Ktedonobacteria.</title>
        <authorList>
            <person name="Yabe S."/>
            <person name="Wang C.M."/>
            <person name="Zheng Y."/>
            <person name="Sakai Y."/>
            <person name="Cavaletti L."/>
            <person name="Monciardini P."/>
            <person name="Donadio S."/>
        </authorList>
    </citation>
    <scope>NUCLEOTIDE SEQUENCE</scope>
    <source>
        <strain evidence="2">ID150040</strain>
    </source>
</reference>
<accession>A0A8J3N1M1</accession>
<comment type="caution">
    <text evidence="2">The sequence shown here is derived from an EMBL/GenBank/DDBJ whole genome shotgun (WGS) entry which is preliminary data.</text>
</comment>
<evidence type="ECO:0000313" key="2">
    <source>
        <dbReference type="EMBL" id="GHO94312.1"/>
    </source>
</evidence>
<dbReference type="AlphaFoldDB" id="A0A8J3N1M1"/>
<feature type="domain" description="DUF3291" evidence="1">
    <location>
        <begin position="4"/>
        <end position="143"/>
    </location>
</feature>
<dbReference type="Proteomes" id="UP000597444">
    <property type="component" value="Unassembled WGS sequence"/>
</dbReference>
<dbReference type="RefSeq" id="WP_220205054.1">
    <property type="nucleotide sequence ID" value="NZ_BNJK01000001.1"/>
</dbReference>
<dbReference type="Pfam" id="PF11695">
    <property type="entry name" value="DUF3291"/>
    <property type="match status" value="1"/>
</dbReference>